<evidence type="ECO:0000313" key="2">
    <source>
        <dbReference type="Proteomes" id="UP001412067"/>
    </source>
</evidence>
<dbReference type="EMBL" id="JBBWWR010000011">
    <property type="protein sequence ID" value="KAK8959658.1"/>
    <property type="molecule type" value="Genomic_DNA"/>
</dbReference>
<comment type="caution">
    <text evidence="1">The sequence shown here is derived from an EMBL/GenBank/DDBJ whole genome shotgun (WGS) entry which is preliminary data.</text>
</comment>
<organism evidence="1 2">
    <name type="scientific">Platanthera guangdongensis</name>
    <dbReference type="NCBI Taxonomy" id="2320717"/>
    <lineage>
        <taxon>Eukaryota</taxon>
        <taxon>Viridiplantae</taxon>
        <taxon>Streptophyta</taxon>
        <taxon>Embryophyta</taxon>
        <taxon>Tracheophyta</taxon>
        <taxon>Spermatophyta</taxon>
        <taxon>Magnoliopsida</taxon>
        <taxon>Liliopsida</taxon>
        <taxon>Asparagales</taxon>
        <taxon>Orchidaceae</taxon>
        <taxon>Orchidoideae</taxon>
        <taxon>Orchideae</taxon>
        <taxon>Orchidinae</taxon>
        <taxon>Platanthera</taxon>
    </lineage>
</organism>
<accession>A0ABR2M6K0</accession>
<proteinExistence type="predicted"/>
<keyword evidence="2" id="KW-1185">Reference proteome</keyword>
<evidence type="ECO:0000313" key="1">
    <source>
        <dbReference type="EMBL" id="KAK8959658.1"/>
    </source>
</evidence>
<reference evidence="1 2" key="1">
    <citation type="journal article" date="2022" name="Nat. Plants">
        <title>Genomes of leafy and leafless Platanthera orchids illuminate the evolution of mycoheterotrophy.</title>
        <authorList>
            <person name="Li M.H."/>
            <person name="Liu K.W."/>
            <person name="Li Z."/>
            <person name="Lu H.C."/>
            <person name="Ye Q.L."/>
            <person name="Zhang D."/>
            <person name="Wang J.Y."/>
            <person name="Li Y.F."/>
            <person name="Zhong Z.M."/>
            <person name="Liu X."/>
            <person name="Yu X."/>
            <person name="Liu D.K."/>
            <person name="Tu X.D."/>
            <person name="Liu B."/>
            <person name="Hao Y."/>
            <person name="Liao X.Y."/>
            <person name="Jiang Y.T."/>
            <person name="Sun W.H."/>
            <person name="Chen J."/>
            <person name="Chen Y.Q."/>
            <person name="Ai Y."/>
            <person name="Zhai J.W."/>
            <person name="Wu S.S."/>
            <person name="Zhou Z."/>
            <person name="Hsiao Y.Y."/>
            <person name="Wu W.L."/>
            <person name="Chen Y.Y."/>
            <person name="Lin Y.F."/>
            <person name="Hsu J.L."/>
            <person name="Li C.Y."/>
            <person name="Wang Z.W."/>
            <person name="Zhao X."/>
            <person name="Zhong W.Y."/>
            <person name="Ma X.K."/>
            <person name="Ma L."/>
            <person name="Huang J."/>
            <person name="Chen G.Z."/>
            <person name="Huang M.Z."/>
            <person name="Huang L."/>
            <person name="Peng D.H."/>
            <person name="Luo Y.B."/>
            <person name="Zou S.Q."/>
            <person name="Chen S.P."/>
            <person name="Lan S."/>
            <person name="Tsai W.C."/>
            <person name="Van de Peer Y."/>
            <person name="Liu Z.J."/>
        </authorList>
    </citation>
    <scope>NUCLEOTIDE SEQUENCE [LARGE SCALE GENOMIC DNA]</scope>
    <source>
        <strain evidence="1">Lor288</strain>
    </source>
</reference>
<protein>
    <submittedName>
        <fullName evidence="1">Uncharacterized protein</fullName>
    </submittedName>
</protein>
<sequence length="80" mass="8552">MQNVRGGAVAGARLRRTKSRACSSARSVALPASVCRRELTGISKSAPVITTGKLKEGTKMSLELIRSSTICFLKLGPEYK</sequence>
<dbReference type="Proteomes" id="UP001412067">
    <property type="component" value="Unassembled WGS sequence"/>
</dbReference>
<name>A0ABR2M6K0_9ASPA</name>
<gene>
    <name evidence="1" type="ORF">KSP40_PGU018386</name>
</gene>